<sequence>MVTILLQFFIQEMSNTWIILFCEILLIFLYFSSSELDVVTVDVHQAKDLVRSGHRYIDVRTVEEFNIGHVDVENPLNIPYMFNTPQGRVKNPQFLEQILSSCKKDDHLVVGCQSGVRSVYASYDLLNADFRYVSNMGGGYAGWVENGLGVKKPKAEL</sequence>
<dbReference type="Pfam" id="PF00581">
    <property type="entry name" value="Rhodanese"/>
    <property type="match status" value="1"/>
</dbReference>
<accession>A0A7J7MR41</accession>
<dbReference type="InterPro" id="IPR001763">
    <property type="entry name" value="Rhodanese-like_dom"/>
</dbReference>
<dbReference type="GO" id="GO:0003824">
    <property type="term" value="F:catalytic activity"/>
    <property type="evidence" value="ECO:0007669"/>
    <property type="project" value="InterPro"/>
</dbReference>
<reference evidence="2 5" key="1">
    <citation type="journal article" date="2020" name="IScience">
        <title>Genome Sequencing of the Endangered Kingdonia uniflora (Circaeasteraceae, Ranunculales) Reveals Potential Mechanisms of Evolutionary Specialization.</title>
        <authorList>
            <person name="Sun Y."/>
            <person name="Deng T."/>
            <person name="Zhang A."/>
            <person name="Moore M.J."/>
            <person name="Landis J.B."/>
            <person name="Lin N."/>
            <person name="Zhang H."/>
            <person name="Zhang X."/>
            <person name="Huang J."/>
            <person name="Zhang X."/>
            <person name="Sun H."/>
            <person name="Wang H."/>
        </authorList>
    </citation>
    <scope>NUCLEOTIDE SEQUENCE [LARGE SCALE GENOMIC DNA]</scope>
    <source>
        <strain evidence="2">TB1705</strain>
        <tissue evidence="2">Leaf</tissue>
    </source>
</reference>
<evidence type="ECO:0000259" key="1">
    <source>
        <dbReference type="PROSITE" id="PS50206"/>
    </source>
</evidence>
<dbReference type="PANTHER" id="PTHR44542">
    <property type="entry name" value="THIOSULFATE SULFURTRANSFERASE 18"/>
    <property type="match status" value="1"/>
</dbReference>
<dbReference type="AlphaFoldDB" id="A0A7J7MR41"/>
<evidence type="ECO:0000313" key="2">
    <source>
        <dbReference type="EMBL" id="KAF6157270.1"/>
    </source>
</evidence>
<keyword evidence="5" id="KW-1185">Reference proteome</keyword>
<dbReference type="PANTHER" id="PTHR44542:SF12">
    <property type="entry name" value="THIOSULFATE SULFURTRANSFERASE 18"/>
    <property type="match status" value="1"/>
</dbReference>
<evidence type="ECO:0000313" key="5">
    <source>
        <dbReference type="Proteomes" id="UP000541444"/>
    </source>
</evidence>
<name>A0A7J7MR41_9MAGN</name>
<dbReference type="Proteomes" id="UP000541444">
    <property type="component" value="Unassembled WGS sequence"/>
</dbReference>
<dbReference type="InterPro" id="IPR044684">
    <property type="entry name" value="STR17/STR18/HARC1-like"/>
</dbReference>
<protein>
    <recommendedName>
        <fullName evidence="1">Rhodanese domain-containing protein</fullName>
    </recommendedName>
</protein>
<dbReference type="PROSITE" id="PS50206">
    <property type="entry name" value="RHODANESE_3"/>
    <property type="match status" value="1"/>
</dbReference>
<dbReference type="EMBL" id="JACGCM010001279">
    <property type="protein sequence ID" value="KAF6157270.1"/>
    <property type="molecule type" value="Genomic_DNA"/>
</dbReference>
<dbReference type="SUPFAM" id="SSF52821">
    <property type="entry name" value="Rhodanese/Cell cycle control phosphatase"/>
    <property type="match status" value="1"/>
</dbReference>
<dbReference type="EMBL" id="JACGCM010000161">
    <property type="protein sequence ID" value="KAF6175583.1"/>
    <property type="molecule type" value="Genomic_DNA"/>
</dbReference>
<dbReference type="SMART" id="SM00450">
    <property type="entry name" value="RHOD"/>
    <property type="match status" value="1"/>
</dbReference>
<dbReference type="EMBL" id="JACGCM010000161">
    <property type="protein sequence ID" value="KAF6175582.1"/>
    <property type="molecule type" value="Genomic_DNA"/>
</dbReference>
<dbReference type="Gene3D" id="3.40.250.10">
    <property type="entry name" value="Rhodanese-like domain"/>
    <property type="match status" value="1"/>
</dbReference>
<dbReference type="CDD" id="cd00158">
    <property type="entry name" value="RHOD"/>
    <property type="match status" value="1"/>
</dbReference>
<evidence type="ECO:0000313" key="3">
    <source>
        <dbReference type="EMBL" id="KAF6175582.1"/>
    </source>
</evidence>
<proteinExistence type="predicted"/>
<gene>
    <name evidence="2" type="ORF">GIB67_029889</name>
    <name evidence="3" type="ORF">GIB67_038086</name>
    <name evidence="4" type="ORF">GIB67_038087</name>
</gene>
<evidence type="ECO:0000313" key="4">
    <source>
        <dbReference type="EMBL" id="KAF6175583.1"/>
    </source>
</evidence>
<dbReference type="InterPro" id="IPR036873">
    <property type="entry name" value="Rhodanese-like_dom_sf"/>
</dbReference>
<comment type="caution">
    <text evidence="2">The sequence shown here is derived from an EMBL/GenBank/DDBJ whole genome shotgun (WGS) entry which is preliminary data.</text>
</comment>
<organism evidence="2 5">
    <name type="scientific">Kingdonia uniflora</name>
    <dbReference type="NCBI Taxonomy" id="39325"/>
    <lineage>
        <taxon>Eukaryota</taxon>
        <taxon>Viridiplantae</taxon>
        <taxon>Streptophyta</taxon>
        <taxon>Embryophyta</taxon>
        <taxon>Tracheophyta</taxon>
        <taxon>Spermatophyta</taxon>
        <taxon>Magnoliopsida</taxon>
        <taxon>Ranunculales</taxon>
        <taxon>Circaeasteraceae</taxon>
        <taxon>Kingdonia</taxon>
    </lineage>
</organism>
<feature type="domain" description="Rhodanese" evidence="1">
    <location>
        <begin position="50"/>
        <end position="152"/>
    </location>
</feature>
<dbReference type="OrthoDB" id="566238at2759"/>